<dbReference type="PANTHER" id="PTHR43857">
    <property type="entry name" value="BLR7761 PROTEIN"/>
    <property type="match status" value="1"/>
</dbReference>
<proteinExistence type="predicted"/>
<dbReference type="PANTHER" id="PTHR43857:SF1">
    <property type="entry name" value="YJGH FAMILY PROTEIN"/>
    <property type="match status" value="1"/>
</dbReference>
<gene>
    <name evidence="1" type="ORF">GCM10011611_48500</name>
</gene>
<comment type="caution">
    <text evidence="1">The sequence shown here is derived from an EMBL/GenBank/DDBJ whole genome shotgun (WGS) entry which is preliminary data.</text>
</comment>
<protein>
    <submittedName>
        <fullName evidence="1">Enamine deaminase RidA</fullName>
    </submittedName>
</protein>
<dbReference type="Gene3D" id="3.30.1330.40">
    <property type="entry name" value="RutC-like"/>
    <property type="match status" value="1"/>
</dbReference>
<keyword evidence="2" id="KW-1185">Reference proteome</keyword>
<reference evidence="1" key="1">
    <citation type="journal article" date="2014" name="Int. J. Syst. Evol. Microbiol.">
        <title>Complete genome sequence of Corynebacterium casei LMG S-19264T (=DSM 44701T), isolated from a smear-ripened cheese.</title>
        <authorList>
            <consortium name="US DOE Joint Genome Institute (JGI-PGF)"/>
            <person name="Walter F."/>
            <person name="Albersmeier A."/>
            <person name="Kalinowski J."/>
            <person name="Ruckert C."/>
        </authorList>
    </citation>
    <scope>NUCLEOTIDE SEQUENCE</scope>
    <source>
        <strain evidence="1">CGMCC 1.15725</strain>
    </source>
</reference>
<dbReference type="EMBL" id="BMJQ01000014">
    <property type="protein sequence ID" value="GGF36344.1"/>
    <property type="molecule type" value="Genomic_DNA"/>
</dbReference>
<reference evidence="1" key="2">
    <citation type="submission" date="2020-09" db="EMBL/GenBank/DDBJ databases">
        <authorList>
            <person name="Sun Q."/>
            <person name="Zhou Y."/>
        </authorList>
    </citation>
    <scope>NUCLEOTIDE SEQUENCE</scope>
    <source>
        <strain evidence="1">CGMCC 1.15725</strain>
    </source>
</reference>
<sequence>MSGLRFLQPPGWPKPKGYANGVAASGETIFVGGQIGWDVGGRFADGLPAQIGQALENILAVLAEAGAGPGDITRLTWYLVDVEDYLAHQAEIGAAYRRIMGRHFPAMAVVEVRRLVERQALVEIEATAVRAPSR</sequence>
<dbReference type="InterPro" id="IPR006175">
    <property type="entry name" value="YjgF/YER057c/UK114"/>
</dbReference>
<dbReference type="Pfam" id="PF01042">
    <property type="entry name" value="Ribonuc_L-PSP"/>
    <property type="match status" value="1"/>
</dbReference>
<name>A0A8J2YYA6_9PROT</name>
<organism evidence="1 2">
    <name type="scientific">Aliidongia dinghuensis</name>
    <dbReference type="NCBI Taxonomy" id="1867774"/>
    <lineage>
        <taxon>Bacteria</taxon>
        <taxon>Pseudomonadati</taxon>
        <taxon>Pseudomonadota</taxon>
        <taxon>Alphaproteobacteria</taxon>
        <taxon>Rhodospirillales</taxon>
        <taxon>Dongiaceae</taxon>
        <taxon>Aliidongia</taxon>
    </lineage>
</organism>
<evidence type="ECO:0000313" key="1">
    <source>
        <dbReference type="EMBL" id="GGF36344.1"/>
    </source>
</evidence>
<dbReference type="InterPro" id="IPR035959">
    <property type="entry name" value="RutC-like_sf"/>
</dbReference>
<dbReference type="AlphaFoldDB" id="A0A8J2YYA6"/>
<evidence type="ECO:0000313" key="2">
    <source>
        <dbReference type="Proteomes" id="UP000646365"/>
    </source>
</evidence>
<dbReference type="CDD" id="cd00448">
    <property type="entry name" value="YjgF_YER057c_UK114_family"/>
    <property type="match status" value="1"/>
</dbReference>
<dbReference type="SUPFAM" id="SSF55298">
    <property type="entry name" value="YjgF-like"/>
    <property type="match status" value="1"/>
</dbReference>
<dbReference type="RefSeq" id="WP_189050617.1">
    <property type="nucleotide sequence ID" value="NZ_BMJQ01000014.1"/>
</dbReference>
<accession>A0A8J2YYA6</accession>
<dbReference type="Proteomes" id="UP000646365">
    <property type="component" value="Unassembled WGS sequence"/>
</dbReference>